<dbReference type="EMBL" id="LR593887">
    <property type="protein sequence ID" value="VTS07804.1"/>
    <property type="molecule type" value="Genomic_DNA"/>
</dbReference>
<reference evidence="6" key="1">
    <citation type="submission" date="2019-04" db="EMBL/GenBank/DDBJ databases">
        <authorList>
            <consortium name="Science for Life Laboratories"/>
        </authorList>
    </citation>
    <scope>NUCLEOTIDE SEQUENCE</scope>
    <source>
        <strain evidence="6">MBLW1</strain>
    </source>
</reference>
<dbReference type="PRINTS" id="PR00834">
    <property type="entry name" value="PROTEASES2C"/>
</dbReference>
<dbReference type="SUPFAM" id="SSF50494">
    <property type="entry name" value="Trypsin-like serine proteases"/>
    <property type="match status" value="1"/>
</dbReference>
<dbReference type="PANTHER" id="PTHR43343">
    <property type="entry name" value="PEPTIDASE S12"/>
    <property type="match status" value="1"/>
</dbReference>
<dbReference type="GO" id="GO:0004252">
    <property type="term" value="F:serine-type endopeptidase activity"/>
    <property type="evidence" value="ECO:0007669"/>
    <property type="project" value="InterPro"/>
</dbReference>
<keyword evidence="2 6" id="KW-0645">Protease</keyword>
<evidence type="ECO:0000256" key="2">
    <source>
        <dbReference type="ARBA" id="ARBA00022670"/>
    </source>
</evidence>
<protein>
    <recommendedName>
        <fullName evidence="5">PDZ domain-containing protein</fullName>
    </recommendedName>
</protein>
<evidence type="ECO:0000256" key="1">
    <source>
        <dbReference type="ARBA" id="ARBA00010541"/>
    </source>
</evidence>
<evidence type="ECO:0000256" key="3">
    <source>
        <dbReference type="ARBA" id="ARBA00022801"/>
    </source>
</evidence>
<dbReference type="PROSITE" id="PS50106">
    <property type="entry name" value="PDZ"/>
    <property type="match status" value="1"/>
</dbReference>
<dbReference type="Gene3D" id="2.40.10.120">
    <property type="match status" value="1"/>
</dbReference>
<dbReference type="KEGG" id="tim:GMBLW1_39690"/>
<organism evidence="6">
    <name type="scientific">Tuwongella immobilis</name>
    <dbReference type="NCBI Taxonomy" id="692036"/>
    <lineage>
        <taxon>Bacteria</taxon>
        <taxon>Pseudomonadati</taxon>
        <taxon>Planctomycetota</taxon>
        <taxon>Planctomycetia</taxon>
        <taxon>Gemmatales</taxon>
        <taxon>Gemmataceae</taxon>
        <taxon>Tuwongella</taxon>
    </lineage>
</organism>
<evidence type="ECO:0000259" key="5">
    <source>
        <dbReference type="PROSITE" id="PS50106"/>
    </source>
</evidence>
<keyword evidence="3" id="KW-0378">Hydrolase</keyword>
<dbReference type="SMART" id="SM00228">
    <property type="entry name" value="PDZ"/>
    <property type="match status" value="1"/>
</dbReference>
<keyword evidence="4" id="KW-0720">Serine protease</keyword>
<dbReference type="SUPFAM" id="SSF50156">
    <property type="entry name" value="PDZ domain-like"/>
    <property type="match status" value="1"/>
</dbReference>
<dbReference type="RefSeq" id="WP_162660284.1">
    <property type="nucleotide sequence ID" value="NZ_LR593887.1"/>
</dbReference>
<dbReference type="AlphaFoldDB" id="A0A6C2YUU8"/>
<dbReference type="InParanoid" id="A0A6C2YUU8"/>
<dbReference type="EMBL" id="LR586016">
    <property type="protein sequence ID" value="VIP05224.1"/>
    <property type="molecule type" value="Genomic_DNA"/>
</dbReference>
<dbReference type="Pfam" id="PF13180">
    <property type="entry name" value="PDZ_2"/>
    <property type="match status" value="1"/>
</dbReference>
<keyword evidence="7" id="KW-1185">Reference proteome</keyword>
<feature type="domain" description="PDZ" evidence="5">
    <location>
        <begin position="269"/>
        <end position="361"/>
    </location>
</feature>
<evidence type="ECO:0000313" key="6">
    <source>
        <dbReference type="EMBL" id="VIP05224.1"/>
    </source>
</evidence>
<dbReference type="Proteomes" id="UP000464378">
    <property type="component" value="Chromosome"/>
</dbReference>
<dbReference type="InterPro" id="IPR001940">
    <property type="entry name" value="Peptidase_S1C"/>
</dbReference>
<gene>
    <name evidence="6" type="ORF">GMBLW1_39690</name>
</gene>
<dbReference type="Gene3D" id="2.30.42.10">
    <property type="match status" value="1"/>
</dbReference>
<dbReference type="InterPro" id="IPR051201">
    <property type="entry name" value="Chloro_Bact_Ser_Proteases"/>
</dbReference>
<comment type="similarity">
    <text evidence="1">Belongs to the peptidase S1C family.</text>
</comment>
<evidence type="ECO:0000313" key="7">
    <source>
        <dbReference type="Proteomes" id="UP000464378"/>
    </source>
</evidence>
<accession>A0A6C2YUU8</accession>
<evidence type="ECO:0000256" key="4">
    <source>
        <dbReference type="ARBA" id="ARBA00022825"/>
    </source>
</evidence>
<dbReference type="Pfam" id="PF13365">
    <property type="entry name" value="Trypsin_2"/>
    <property type="match status" value="1"/>
</dbReference>
<proteinExistence type="inferred from homology"/>
<dbReference type="GO" id="GO:0006508">
    <property type="term" value="P:proteolysis"/>
    <property type="evidence" value="ECO:0007669"/>
    <property type="project" value="UniProtKB-KW"/>
</dbReference>
<dbReference type="FunFam" id="2.40.10.10:FF:000001">
    <property type="entry name" value="Periplasmic serine protease DegS"/>
    <property type="match status" value="1"/>
</dbReference>
<dbReference type="InterPro" id="IPR001478">
    <property type="entry name" value="PDZ"/>
</dbReference>
<sequence length="384" mass="40582">MKRIMVTLFCGGMAFAGGMVGSLLVNKPGSQAIAQSPPPMAPPPQAYAQPGSIPLAERLEEVSRQFSPAVVSIEATKLPSPTATGAKAGRPVEESGSGVITQFEGIRGTFVITNNHVVSNAPASQITVHLADDRLVKPVQVWTDPESDVAVLQLDVPNLAVATLGDSDRMRVGNWVLAFGSPFGLNQTVTHGIISARERGQISLGNTIRIKDFLQTDAAINPGSSGGPLVNLSGEVIGINTAIASQSGSNSGVAFAIPINMVKRVARQLLEKGQVSRGYLGVQLSQTLDANDAFKLGLDKAQGAWVEVVHPETPAALAGLLANDVILQLDTVPIRNENHLINLVSGLPVGQRVRLQVWRERRMMTVDVLIGDWAAAQARLKSTP</sequence>
<dbReference type="PANTHER" id="PTHR43343:SF3">
    <property type="entry name" value="PROTEASE DO-LIKE 8, CHLOROPLASTIC"/>
    <property type="match status" value="1"/>
</dbReference>
<name>A0A6C2YUU8_9BACT</name>
<dbReference type="InterPro" id="IPR009003">
    <property type="entry name" value="Peptidase_S1_PA"/>
</dbReference>
<dbReference type="InterPro" id="IPR036034">
    <property type="entry name" value="PDZ_sf"/>
</dbReference>